<dbReference type="InterPro" id="IPR015797">
    <property type="entry name" value="NUDIX_hydrolase-like_dom_sf"/>
</dbReference>
<keyword evidence="7" id="KW-1185">Reference proteome</keyword>
<dbReference type="InterPro" id="IPR020476">
    <property type="entry name" value="Nudix_hydrolase"/>
</dbReference>
<dbReference type="PROSITE" id="PS00893">
    <property type="entry name" value="NUDIX_BOX"/>
    <property type="match status" value="1"/>
</dbReference>
<dbReference type="InterPro" id="IPR020084">
    <property type="entry name" value="NUDIX_hydrolase_CS"/>
</dbReference>
<dbReference type="RefSeq" id="WP_380971820.1">
    <property type="nucleotide sequence ID" value="NZ_JBHTEF010000001.1"/>
</dbReference>
<proteinExistence type="inferred from homology"/>
<comment type="similarity">
    <text evidence="2 4">Belongs to the Nudix hydrolase family.</text>
</comment>
<reference evidence="7" key="1">
    <citation type="journal article" date="2019" name="Int. J. Syst. Evol. Microbiol.">
        <title>The Global Catalogue of Microorganisms (GCM) 10K type strain sequencing project: providing services to taxonomists for standard genome sequencing and annotation.</title>
        <authorList>
            <consortium name="The Broad Institute Genomics Platform"/>
            <consortium name="The Broad Institute Genome Sequencing Center for Infectious Disease"/>
            <person name="Wu L."/>
            <person name="Ma J."/>
        </authorList>
    </citation>
    <scope>NUCLEOTIDE SEQUENCE [LARGE SCALE GENOMIC DNA]</scope>
    <source>
        <strain evidence="7">CCUG 56698</strain>
    </source>
</reference>
<evidence type="ECO:0000256" key="2">
    <source>
        <dbReference type="ARBA" id="ARBA00005582"/>
    </source>
</evidence>
<comment type="caution">
    <text evidence="6">The sequence shown here is derived from an EMBL/GenBank/DDBJ whole genome shotgun (WGS) entry which is preliminary data.</text>
</comment>
<dbReference type="PANTHER" id="PTHR43046:SF2">
    <property type="entry name" value="8-OXO-DGTP DIPHOSPHATASE-RELATED"/>
    <property type="match status" value="1"/>
</dbReference>
<dbReference type="Gene3D" id="3.90.79.10">
    <property type="entry name" value="Nucleoside Triphosphate Pyrophosphohydrolase"/>
    <property type="match status" value="1"/>
</dbReference>
<evidence type="ECO:0000313" key="6">
    <source>
        <dbReference type="EMBL" id="MFC7580109.1"/>
    </source>
</evidence>
<dbReference type="GO" id="GO:0016787">
    <property type="term" value="F:hydrolase activity"/>
    <property type="evidence" value="ECO:0007669"/>
    <property type="project" value="UniProtKB-KW"/>
</dbReference>
<dbReference type="CDD" id="cd04673">
    <property type="entry name" value="NUDIX_ADPRase"/>
    <property type="match status" value="1"/>
</dbReference>
<dbReference type="SUPFAM" id="SSF55811">
    <property type="entry name" value="Nudix"/>
    <property type="match status" value="1"/>
</dbReference>
<dbReference type="PROSITE" id="PS51462">
    <property type="entry name" value="NUDIX"/>
    <property type="match status" value="1"/>
</dbReference>
<dbReference type="PRINTS" id="PR00502">
    <property type="entry name" value="NUDIXFAMILY"/>
</dbReference>
<evidence type="ECO:0000313" key="7">
    <source>
        <dbReference type="Proteomes" id="UP001596527"/>
    </source>
</evidence>
<feature type="domain" description="Nudix hydrolase" evidence="5">
    <location>
        <begin position="10"/>
        <end position="136"/>
    </location>
</feature>
<evidence type="ECO:0000256" key="4">
    <source>
        <dbReference type="RuleBase" id="RU003476"/>
    </source>
</evidence>
<dbReference type="Proteomes" id="UP001596527">
    <property type="component" value="Unassembled WGS sequence"/>
</dbReference>
<keyword evidence="3 4" id="KW-0378">Hydrolase</keyword>
<evidence type="ECO:0000256" key="3">
    <source>
        <dbReference type="ARBA" id="ARBA00022801"/>
    </source>
</evidence>
<accession>A0ABW2SJ12</accession>
<dbReference type="Pfam" id="PF00293">
    <property type="entry name" value="NUDIX"/>
    <property type="match status" value="1"/>
</dbReference>
<evidence type="ECO:0000256" key="1">
    <source>
        <dbReference type="ARBA" id="ARBA00001946"/>
    </source>
</evidence>
<comment type="cofactor">
    <cofactor evidence="1">
        <name>Mg(2+)</name>
        <dbReference type="ChEBI" id="CHEBI:18420"/>
    </cofactor>
</comment>
<evidence type="ECO:0000259" key="5">
    <source>
        <dbReference type="PROSITE" id="PS51462"/>
    </source>
</evidence>
<organism evidence="6 7">
    <name type="scientific">Schaalia naturae</name>
    <dbReference type="NCBI Taxonomy" id="635203"/>
    <lineage>
        <taxon>Bacteria</taxon>
        <taxon>Bacillati</taxon>
        <taxon>Actinomycetota</taxon>
        <taxon>Actinomycetes</taxon>
        <taxon>Actinomycetales</taxon>
        <taxon>Actinomycetaceae</taxon>
        <taxon>Schaalia</taxon>
    </lineage>
</organism>
<dbReference type="PANTHER" id="PTHR43046">
    <property type="entry name" value="GDP-MANNOSE MANNOSYL HYDROLASE"/>
    <property type="match status" value="1"/>
</dbReference>
<dbReference type="InterPro" id="IPR000086">
    <property type="entry name" value="NUDIX_hydrolase_dom"/>
</dbReference>
<dbReference type="EMBL" id="JBHTEF010000001">
    <property type="protein sequence ID" value="MFC7580109.1"/>
    <property type="molecule type" value="Genomic_DNA"/>
</dbReference>
<sequence>MRAPSRGLRRLVPAASAVIVNDLGHVLLVRRGREPQRGLWSVPGGHVERGETFQDAARREALEETGLRVRIGRELWRLTSPTGDGRLFDIRDFAATVVGGELRTGDDADALCWAGPEELASLPLTDDLDVYLRRAGIAVTGPAGGSPAGTPPG</sequence>
<gene>
    <name evidence="6" type="ORF">ACFQWG_02590</name>
</gene>
<name>A0ABW2SJ12_9ACTO</name>
<protein>
    <submittedName>
        <fullName evidence="6">NUDIX hydrolase</fullName>
    </submittedName>
</protein>